<dbReference type="EMBL" id="QXFT01006366">
    <property type="protein sequence ID" value="KAE9269255.1"/>
    <property type="molecule type" value="Genomic_DNA"/>
</dbReference>
<protein>
    <submittedName>
        <fullName evidence="2">Uncharacterized protein</fullName>
    </submittedName>
</protein>
<dbReference type="AlphaFoldDB" id="A0A6A4BBM6"/>
<keyword evidence="4" id="KW-1185">Reference proteome</keyword>
<sequence length="108" mass="12273">MKEAPSIRGRYYRRTCTWSRHTPVPERKIGLKDKLTMHKRGAPSTKAREVECDDCTFTFTACANSVQINISIPSVRYRMAKIVNAPFEKMPAYYASTAAMKHCSSPNL</sequence>
<evidence type="ECO:0000313" key="3">
    <source>
        <dbReference type="Proteomes" id="UP000429607"/>
    </source>
</evidence>
<accession>A0A6A4BBM6</accession>
<organism evidence="2 4">
    <name type="scientific">Phytophthora rubi</name>
    <dbReference type="NCBI Taxonomy" id="129364"/>
    <lineage>
        <taxon>Eukaryota</taxon>
        <taxon>Sar</taxon>
        <taxon>Stramenopiles</taxon>
        <taxon>Oomycota</taxon>
        <taxon>Peronosporomycetes</taxon>
        <taxon>Peronosporales</taxon>
        <taxon>Peronosporaceae</taxon>
        <taxon>Phytophthora</taxon>
    </lineage>
</organism>
<name>A0A6A4BBM6_9STRA</name>
<dbReference type="Proteomes" id="UP000429607">
    <property type="component" value="Unassembled WGS sequence"/>
</dbReference>
<gene>
    <name evidence="1" type="ORF">PR001_g26321</name>
    <name evidence="2" type="ORF">PR003_g31200</name>
</gene>
<evidence type="ECO:0000313" key="2">
    <source>
        <dbReference type="EMBL" id="KAE9269255.1"/>
    </source>
</evidence>
<evidence type="ECO:0000313" key="4">
    <source>
        <dbReference type="Proteomes" id="UP000434957"/>
    </source>
</evidence>
<dbReference type="Proteomes" id="UP000434957">
    <property type="component" value="Unassembled WGS sequence"/>
</dbReference>
<evidence type="ECO:0000313" key="1">
    <source>
        <dbReference type="EMBL" id="KAE8973399.1"/>
    </source>
</evidence>
<comment type="caution">
    <text evidence="2">The sequence shown here is derived from an EMBL/GenBank/DDBJ whole genome shotgun (WGS) entry which is preliminary data.</text>
</comment>
<dbReference type="EMBL" id="QXFV01003855">
    <property type="protein sequence ID" value="KAE8973399.1"/>
    <property type="molecule type" value="Genomic_DNA"/>
</dbReference>
<proteinExistence type="predicted"/>
<reference evidence="2 4" key="1">
    <citation type="submission" date="2018-08" db="EMBL/GenBank/DDBJ databases">
        <title>Genomic investigation of the strawberry pathogen Phytophthora fragariae indicates pathogenicity is determined by transcriptional variation in three key races.</title>
        <authorList>
            <person name="Adams T.M."/>
            <person name="Armitage A.D."/>
            <person name="Sobczyk M.K."/>
            <person name="Bates H.J."/>
            <person name="Dunwell J.M."/>
            <person name="Nellist C.F."/>
            <person name="Harrison R.J."/>
        </authorList>
    </citation>
    <scope>NUCLEOTIDE SEQUENCE [LARGE SCALE GENOMIC DNA]</scope>
    <source>
        <strain evidence="1 3">SCRP249</strain>
        <strain evidence="2 4">SCRP333</strain>
    </source>
</reference>